<evidence type="ECO:0000313" key="2">
    <source>
        <dbReference type="Proteomes" id="UP000030689"/>
    </source>
</evidence>
<dbReference type="Proteomes" id="UP000030689">
    <property type="component" value="Unassembled WGS sequence"/>
</dbReference>
<protein>
    <submittedName>
        <fullName evidence="1">Uncharacterized protein</fullName>
    </submittedName>
</protein>
<keyword evidence="2" id="KW-1185">Reference proteome</keyword>
<evidence type="ECO:0000313" key="1">
    <source>
        <dbReference type="EMBL" id="ESQ52829.1"/>
    </source>
</evidence>
<accession>V4M905</accession>
<proteinExistence type="predicted"/>
<name>V4M905_EUTSA</name>
<dbReference type="EMBL" id="KI517385">
    <property type="protein sequence ID" value="ESQ52829.1"/>
    <property type="molecule type" value="Genomic_DNA"/>
</dbReference>
<gene>
    <name evidence="1" type="ORF">EUTSA_v10017478mg</name>
</gene>
<sequence length="92" mass="10445">MTIGVKVAMVQELSCDTVSSSYERCLFLQGLSSTSSSSWLLQSLQSILTSFNSYVLRDNYLQRPHLCKTQHIPKQKLNTSQSKNLERLAFDN</sequence>
<organism evidence="1 2">
    <name type="scientific">Eutrema salsugineum</name>
    <name type="common">Saltwater cress</name>
    <name type="synonym">Sisymbrium salsugineum</name>
    <dbReference type="NCBI Taxonomy" id="72664"/>
    <lineage>
        <taxon>Eukaryota</taxon>
        <taxon>Viridiplantae</taxon>
        <taxon>Streptophyta</taxon>
        <taxon>Embryophyta</taxon>
        <taxon>Tracheophyta</taxon>
        <taxon>Spermatophyta</taxon>
        <taxon>Magnoliopsida</taxon>
        <taxon>eudicotyledons</taxon>
        <taxon>Gunneridae</taxon>
        <taxon>Pentapetalae</taxon>
        <taxon>rosids</taxon>
        <taxon>malvids</taxon>
        <taxon>Brassicales</taxon>
        <taxon>Brassicaceae</taxon>
        <taxon>Eutremeae</taxon>
        <taxon>Eutrema</taxon>
    </lineage>
</organism>
<reference evidence="1 2" key="1">
    <citation type="journal article" date="2013" name="Front. Plant Sci.">
        <title>The Reference Genome of the Halophytic Plant Eutrema salsugineum.</title>
        <authorList>
            <person name="Yang R."/>
            <person name="Jarvis D.E."/>
            <person name="Chen H."/>
            <person name="Beilstein M.A."/>
            <person name="Grimwood J."/>
            <person name="Jenkins J."/>
            <person name="Shu S."/>
            <person name="Prochnik S."/>
            <person name="Xin M."/>
            <person name="Ma C."/>
            <person name="Schmutz J."/>
            <person name="Wing R.A."/>
            <person name="Mitchell-Olds T."/>
            <person name="Schumaker K.S."/>
            <person name="Wang X."/>
        </authorList>
    </citation>
    <scope>NUCLEOTIDE SEQUENCE [LARGE SCALE GENOMIC DNA]</scope>
</reference>
<dbReference type="AlphaFoldDB" id="V4M905"/>
<dbReference type="KEGG" id="eus:EUTSA_v10017478mg"/>
<dbReference type="Gramene" id="ESQ52829">
    <property type="protein sequence ID" value="ESQ52829"/>
    <property type="gene ID" value="EUTSA_v10017478mg"/>
</dbReference>